<dbReference type="Ensembl" id="ENSLOCT00000006643.1">
    <property type="protein sequence ID" value="ENSLOCP00000006635.1"/>
    <property type="gene ID" value="ENSLOCG00000005498.1"/>
</dbReference>
<dbReference type="HOGENOM" id="CLU_1377707_0_0_1"/>
<evidence type="ECO:0000256" key="1">
    <source>
        <dbReference type="ARBA" id="ARBA00010094"/>
    </source>
</evidence>
<dbReference type="AlphaFoldDB" id="W5ME26"/>
<protein>
    <recommendedName>
        <fullName evidence="7">Synaptonemal complex central element protein 1</fullName>
    </recommendedName>
</protein>
<proteinExistence type="inferred from homology"/>
<dbReference type="GeneTree" id="ENSGT00390000017352"/>
<keyword evidence="2 4" id="KW-0175">Coiled coil</keyword>
<sequence length="198" mass="23454">MEDILQNTEELKDVLGDKAELKMEDLMNKLRKLQKGKTALEEELKEGESLKKTLKEELDALHTERSQLEKAYREKEDACKTLQYQCELKEDTNRGHQLNSEHEQLLEEYTFKIQEAKLKHRKQRMKFENQLQQLLEDHKNMYSIYSPERLPVEIENAENANAQLLKAEQIKLLQLKILEEEITRARGLTEKTSENKEN</sequence>
<evidence type="ECO:0000313" key="6">
    <source>
        <dbReference type="Proteomes" id="UP000018468"/>
    </source>
</evidence>
<evidence type="ECO:0000256" key="2">
    <source>
        <dbReference type="ARBA" id="ARBA00023054"/>
    </source>
</evidence>
<accession>W5ME26</accession>
<evidence type="ECO:0000256" key="3">
    <source>
        <dbReference type="ARBA" id="ARBA00023254"/>
    </source>
</evidence>
<dbReference type="Bgee" id="ENSLOCG00000005498">
    <property type="expression patterns" value="Expressed in testis and 6 other cell types or tissues"/>
</dbReference>
<reference evidence="5" key="3">
    <citation type="submission" date="2025-09" db="UniProtKB">
        <authorList>
            <consortium name="Ensembl"/>
        </authorList>
    </citation>
    <scope>IDENTIFICATION</scope>
</reference>
<dbReference type="PANTHER" id="PTHR21731">
    <property type="entry name" value="SYNAPTONEMAL COMPLEX CENTRAL ELEMENT PROTEIN 1-LIKE"/>
    <property type="match status" value="1"/>
</dbReference>
<reference evidence="5" key="2">
    <citation type="submission" date="2025-08" db="UniProtKB">
        <authorList>
            <consortium name="Ensembl"/>
        </authorList>
    </citation>
    <scope>IDENTIFICATION</scope>
</reference>
<dbReference type="STRING" id="7918.ENSLOCP00000006635"/>
<evidence type="ECO:0000256" key="4">
    <source>
        <dbReference type="SAM" id="Coils"/>
    </source>
</evidence>
<dbReference type="Pfam" id="PF15233">
    <property type="entry name" value="SYCE1"/>
    <property type="match status" value="1"/>
</dbReference>
<dbReference type="GO" id="GO:0007130">
    <property type="term" value="P:synaptonemal complex assembly"/>
    <property type="evidence" value="ECO:0007669"/>
    <property type="project" value="InterPro"/>
</dbReference>
<name>W5ME26_LEPOC</name>
<feature type="coiled-coil region" evidence="4">
    <location>
        <begin position="16"/>
        <end position="137"/>
    </location>
</feature>
<evidence type="ECO:0000313" key="5">
    <source>
        <dbReference type="Ensembl" id="ENSLOCP00000006635.1"/>
    </source>
</evidence>
<dbReference type="eggNOG" id="ENOG502S24D">
    <property type="taxonomic scope" value="Eukaryota"/>
</dbReference>
<dbReference type="InParanoid" id="W5ME26"/>
<comment type="similarity">
    <text evidence="1">Belongs to the SYCE family.</text>
</comment>
<dbReference type="GO" id="GO:0000795">
    <property type="term" value="C:synaptonemal complex"/>
    <property type="evidence" value="ECO:0000318"/>
    <property type="project" value="GO_Central"/>
</dbReference>
<dbReference type="FunCoup" id="W5ME26">
    <property type="interactions" value="122"/>
</dbReference>
<dbReference type="OMA" id="QYRCEIQ"/>
<keyword evidence="3" id="KW-0469">Meiosis</keyword>
<evidence type="ECO:0008006" key="7">
    <source>
        <dbReference type="Google" id="ProtNLM"/>
    </source>
</evidence>
<dbReference type="Proteomes" id="UP000018468">
    <property type="component" value="Linkage group LG11"/>
</dbReference>
<reference evidence="6" key="1">
    <citation type="submission" date="2011-12" db="EMBL/GenBank/DDBJ databases">
        <title>The Draft Genome of Lepisosteus oculatus.</title>
        <authorList>
            <consortium name="The Broad Institute Genome Assembly &amp; Analysis Group"/>
            <consortium name="Computational R&amp;D Group"/>
            <consortium name="and Sequencing Platform"/>
            <person name="Di Palma F."/>
            <person name="Alfoldi J."/>
            <person name="Johnson J."/>
            <person name="Berlin A."/>
            <person name="Gnerre S."/>
            <person name="Jaffe D."/>
            <person name="MacCallum I."/>
            <person name="Young S."/>
            <person name="Walker B.J."/>
            <person name="Lander E.S."/>
            <person name="Lindblad-Toh K."/>
        </authorList>
    </citation>
    <scope>NUCLEOTIDE SEQUENCE [LARGE SCALE GENOMIC DNA]</scope>
</reference>
<organism evidence="5 6">
    <name type="scientific">Lepisosteus oculatus</name>
    <name type="common">Spotted gar</name>
    <dbReference type="NCBI Taxonomy" id="7918"/>
    <lineage>
        <taxon>Eukaryota</taxon>
        <taxon>Metazoa</taxon>
        <taxon>Chordata</taxon>
        <taxon>Craniata</taxon>
        <taxon>Vertebrata</taxon>
        <taxon>Euteleostomi</taxon>
        <taxon>Actinopterygii</taxon>
        <taxon>Neopterygii</taxon>
        <taxon>Holostei</taxon>
        <taxon>Semionotiformes</taxon>
        <taxon>Lepisosteidae</taxon>
        <taxon>Lepisosteus</taxon>
    </lineage>
</organism>
<dbReference type="PANTHER" id="PTHR21731:SF1">
    <property type="entry name" value="SYNAPTONEMAL COMPLEX CENTRAL ELEMENT PROTEIN 1-LIKE"/>
    <property type="match status" value="1"/>
</dbReference>
<dbReference type="InterPro" id="IPR026676">
    <property type="entry name" value="SYCE1"/>
</dbReference>
<keyword evidence="6" id="KW-1185">Reference proteome</keyword>
<dbReference type="EMBL" id="AHAT01022094">
    <property type="status" value="NOT_ANNOTATED_CDS"/>
    <property type="molecule type" value="Genomic_DNA"/>
</dbReference>